<reference evidence="1 2" key="1">
    <citation type="submission" date="2014-04" db="EMBL/GenBank/DDBJ databases">
        <authorList>
            <consortium name="DOE Joint Genome Institute"/>
            <person name="Kuo A."/>
            <person name="Kohler A."/>
            <person name="Costa M.D."/>
            <person name="Nagy L.G."/>
            <person name="Floudas D."/>
            <person name="Copeland A."/>
            <person name="Barry K.W."/>
            <person name="Cichocki N."/>
            <person name="Veneault-Fourrey C."/>
            <person name="LaButti K."/>
            <person name="Lindquist E.A."/>
            <person name="Lipzen A."/>
            <person name="Lundell T."/>
            <person name="Morin E."/>
            <person name="Murat C."/>
            <person name="Sun H."/>
            <person name="Tunlid A."/>
            <person name="Henrissat B."/>
            <person name="Grigoriev I.V."/>
            <person name="Hibbett D.S."/>
            <person name="Martin F."/>
            <person name="Nordberg H.P."/>
            <person name="Cantor M.N."/>
            <person name="Hua S.X."/>
        </authorList>
    </citation>
    <scope>NUCLEOTIDE SEQUENCE [LARGE SCALE GENOMIC DNA]</scope>
    <source>
        <strain evidence="1 2">441</strain>
    </source>
</reference>
<dbReference type="EMBL" id="KN833696">
    <property type="protein sequence ID" value="KIK27418.1"/>
    <property type="molecule type" value="Genomic_DNA"/>
</dbReference>
<sequence length="55" mass="5866">MVPKAMFQVCNHSVTQVSVKSSRSLCARHSEHCLSPTEVPLGLMRGGPGSGGWLN</sequence>
<organism evidence="1 2">
    <name type="scientific">Pisolithus microcarpus 441</name>
    <dbReference type="NCBI Taxonomy" id="765257"/>
    <lineage>
        <taxon>Eukaryota</taxon>
        <taxon>Fungi</taxon>
        <taxon>Dikarya</taxon>
        <taxon>Basidiomycota</taxon>
        <taxon>Agaricomycotina</taxon>
        <taxon>Agaricomycetes</taxon>
        <taxon>Agaricomycetidae</taxon>
        <taxon>Boletales</taxon>
        <taxon>Sclerodermatineae</taxon>
        <taxon>Pisolithaceae</taxon>
        <taxon>Pisolithus</taxon>
    </lineage>
</organism>
<dbReference type="Proteomes" id="UP000054018">
    <property type="component" value="Unassembled WGS sequence"/>
</dbReference>
<gene>
    <name evidence="1" type="ORF">PISMIDRAFT_674768</name>
</gene>
<reference evidence="2" key="2">
    <citation type="submission" date="2015-01" db="EMBL/GenBank/DDBJ databases">
        <title>Evolutionary Origins and Diversification of the Mycorrhizal Mutualists.</title>
        <authorList>
            <consortium name="DOE Joint Genome Institute"/>
            <consortium name="Mycorrhizal Genomics Consortium"/>
            <person name="Kohler A."/>
            <person name="Kuo A."/>
            <person name="Nagy L.G."/>
            <person name="Floudas D."/>
            <person name="Copeland A."/>
            <person name="Barry K.W."/>
            <person name="Cichocki N."/>
            <person name="Veneault-Fourrey C."/>
            <person name="LaButti K."/>
            <person name="Lindquist E.A."/>
            <person name="Lipzen A."/>
            <person name="Lundell T."/>
            <person name="Morin E."/>
            <person name="Murat C."/>
            <person name="Riley R."/>
            <person name="Ohm R."/>
            <person name="Sun H."/>
            <person name="Tunlid A."/>
            <person name="Henrissat B."/>
            <person name="Grigoriev I.V."/>
            <person name="Hibbett D.S."/>
            <person name="Martin F."/>
        </authorList>
    </citation>
    <scope>NUCLEOTIDE SEQUENCE [LARGE SCALE GENOMIC DNA]</scope>
    <source>
        <strain evidence="2">441</strain>
    </source>
</reference>
<name>A0A0D0A5U8_9AGAM</name>
<proteinExistence type="predicted"/>
<accession>A0A0D0A5U8</accession>
<keyword evidence="2" id="KW-1185">Reference proteome</keyword>
<evidence type="ECO:0000313" key="2">
    <source>
        <dbReference type="Proteomes" id="UP000054018"/>
    </source>
</evidence>
<dbReference type="HOGENOM" id="CLU_3033251_0_0_1"/>
<protein>
    <submittedName>
        <fullName evidence="1">Uncharacterized protein</fullName>
    </submittedName>
</protein>
<dbReference type="AlphaFoldDB" id="A0A0D0A5U8"/>
<evidence type="ECO:0000313" key="1">
    <source>
        <dbReference type="EMBL" id="KIK27418.1"/>
    </source>
</evidence>